<protein>
    <submittedName>
        <fullName evidence="1">Uncharacterized protein</fullName>
    </submittedName>
</protein>
<reference evidence="2" key="1">
    <citation type="journal article" date="2023" name="Commun. Biol.">
        <title>Genome analysis of Parmales, the sister group of diatoms, reveals the evolutionary specialization of diatoms from phago-mixotrophs to photoautotrophs.</title>
        <authorList>
            <person name="Ban H."/>
            <person name="Sato S."/>
            <person name="Yoshikawa S."/>
            <person name="Yamada K."/>
            <person name="Nakamura Y."/>
            <person name="Ichinomiya M."/>
            <person name="Sato N."/>
            <person name="Blanc-Mathieu R."/>
            <person name="Endo H."/>
            <person name="Kuwata A."/>
            <person name="Ogata H."/>
        </authorList>
    </citation>
    <scope>NUCLEOTIDE SEQUENCE [LARGE SCALE GENOMIC DNA]</scope>
</reference>
<comment type="caution">
    <text evidence="1">The sequence shown here is derived from an EMBL/GenBank/DDBJ whole genome shotgun (WGS) entry which is preliminary data.</text>
</comment>
<dbReference type="EMBL" id="BLQM01000784">
    <property type="protein sequence ID" value="GMH97575.1"/>
    <property type="molecule type" value="Genomic_DNA"/>
</dbReference>
<gene>
    <name evidence="1" type="ORF">TL16_g13362</name>
</gene>
<dbReference type="PANTHER" id="PTHR43269">
    <property type="entry name" value="SODIUM/PROTON ANTIPORTER 1-RELATED"/>
    <property type="match status" value="1"/>
</dbReference>
<organism evidence="1 2">
    <name type="scientific">Triparma laevis f. inornata</name>
    <dbReference type="NCBI Taxonomy" id="1714386"/>
    <lineage>
        <taxon>Eukaryota</taxon>
        <taxon>Sar</taxon>
        <taxon>Stramenopiles</taxon>
        <taxon>Ochrophyta</taxon>
        <taxon>Bolidophyceae</taxon>
        <taxon>Parmales</taxon>
        <taxon>Triparmaceae</taxon>
        <taxon>Triparma</taxon>
    </lineage>
</organism>
<proteinExistence type="predicted"/>
<dbReference type="Proteomes" id="UP001162640">
    <property type="component" value="Unassembled WGS sequence"/>
</dbReference>
<dbReference type="AlphaFoldDB" id="A0A9W7C0P9"/>
<accession>A0A9W7C0P9</accession>
<feature type="non-terminal residue" evidence="1">
    <location>
        <position position="1"/>
    </location>
</feature>
<evidence type="ECO:0000313" key="1">
    <source>
        <dbReference type="EMBL" id="GMH97575.1"/>
    </source>
</evidence>
<dbReference type="GO" id="GO:0015297">
    <property type="term" value="F:antiporter activity"/>
    <property type="evidence" value="ECO:0007669"/>
    <property type="project" value="InterPro"/>
</dbReference>
<dbReference type="InterPro" id="IPR045016">
    <property type="entry name" value="NhaD-like"/>
</dbReference>
<feature type="non-terminal residue" evidence="1">
    <location>
        <position position="45"/>
    </location>
</feature>
<dbReference type="GO" id="GO:0006814">
    <property type="term" value="P:sodium ion transport"/>
    <property type="evidence" value="ECO:0007669"/>
    <property type="project" value="InterPro"/>
</dbReference>
<dbReference type="PANTHER" id="PTHR43269:SF2">
    <property type="entry name" value="SODIUM_PROTON ANTIPORTER 1-RELATED"/>
    <property type="match status" value="1"/>
</dbReference>
<evidence type="ECO:0000313" key="2">
    <source>
        <dbReference type="Proteomes" id="UP001162640"/>
    </source>
</evidence>
<sequence>LKEQLSEVSDICFFLLAASTIVEVVDAHQGFKVVTNAIKTDSKKQ</sequence>
<name>A0A9W7C0P9_9STRA</name>